<evidence type="ECO:0000313" key="2">
    <source>
        <dbReference type="EMBL" id="CAB4029476.1"/>
    </source>
</evidence>
<name>A0A7D9LFN7_PARCT</name>
<dbReference type="AlphaFoldDB" id="A0A7D9LFN7"/>
<reference evidence="2" key="1">
    <citation type="submission" date="2020-04" db="EMBL/GenBank/DDBJ databases">
        <authorList>
            <person name="Alioto T."/>
            <person name="Alioto T."/>
            <person name="Gomez Garrido J."/>
        </authorList>
    </citation>
    <scope>NUCLEOTIDE SEQUENCE</scope>
    <source>
        <strain evidence="2">A484AB</strain>
    </source>
</reference>
<dbReference type="Pfam" id="PF24764">
    <property type="entry name" value="rva_4"/>
    <property type="match status" value="1"/>
</dbReference>
<feature type="domain" description="Integrase core" evidence="1">
    <location>
        <begin position="145"/>
        <end position="264"/>
    </location>
</feature>
<dbReference type="EMBL" id="CACRXK020016194">
    <property type="protein sequence ID" value="CAB4029476.1"/>
    <property type="molecule type" value="Genomic_DNA"/>
</dbReference>
<dbReference type="PANTHER" id="PTHR46791:SF13">
    <property type="entry name" value="CLR5 DOMAIN-CONTAINING PROTEIN"/>
    <property type="match status" value="1"/>
</dbReference>
<dbReference type="PANTHER" id="PTHR46791">
    <property type="entry name" value="EXPRESSED PROTEIN"/>
    <property type="match status" value="1"/>
</dbReference>
<evidence type="ECO:0000313" key="3">
    <source>
        <dbReference type="Proteomes" id="UP001152795"/>
    </source>
</evidence>
<dbReference type="InterPro" id="IPR058913">
    <property type="entry name" value="Integrase_dom_put"/>
</dbReference>
<keyword evidence="3" id="KW-1185">Reference proteome</keyword>
<proteinExistence type="predicted"/>
<dbReference type="Proteomes" id="UP001152795">
    <property type="component" value="Unassembled WGS sequence"/>
</dbReference>
<comment type="caution">
    <text evidence="2">The sequence shown here is derived from an EMBL/GenBank/DDBJ whole genome shotgun (WGS) entry which is preliminary data.</text>
</comment>
<sequence>MADNGQCIQCGEALEDFFNFCPECGRSVTQEGEMTEREIIEMYFYCGFTYSCILQLMSKYHNINMSLSTLKRRLQSFNLARSRDAIDVDQIREAIRKEMDGPGCLFGYRSMWHSLRMGHGLTAPRDLVQRLMKEIDPDDCVDQNEGCPLIVQSDCGTENGNIAAAQCYFRVDATDEYAGEKAHRYGESKRNQRIEAWWSCFKKSRSSWWINLFKDLMDSGQFEYGNVIHKECMWFCFSDIIQEDLNYTRALWNNHYIRSSRHETVPGRPDELYYLPERHDSEDQKQPVNAEKLNEVRQHVADPVNEDNQDVQEYLNYVCTSEGLEKPTDWRSALNLYTILKQIAEQV</sequence>
<gene>
    <name evidence="2" type="ORF">PACLA_8A028788</name>
</gene>
<protein>
    <recommendedName>
        <fullName evidence="1">Integrase core domain-containing protein</fullName>
    </recommendedName>
</protein>
<accession>A0A7D9LFN7</accession>
<organism evidence="2 3">
    <name type="scientific">Paramuricea clavata</name>
    <name type="common">Red gorgonian</name>
    <name type="synonym">Violescent sea-whip</name>
    <dbReference type="NCBI Taxonomy" id="317549"/>
    <lineage>
        <taxon>Eukaryota</taxon>
        <taxon>Metazoa</taxon>
        <taxon>Cnidaria</taxon>
        <taxon>Anthozoa</taxon>
        <taxon>Octocorallia</taxon>
        <taxon>Malacalcyonacea</taxon>
        <taxon>Plexauridae</taxon>
        <taxon>Paramuricea</taxon>
    </lineage>
</organism>
<dbReference type="OrthoDB" id="5980188at2759"/>
<evidence type="ECO:0000259" key="1">
    <source>
        <dbReference type="Pfam" id="PF24764"/>
    </source>
</evidence>